<dbReference type="InterPro" id="IPR017871">
    <property type="entry name" value="ABC_transporter-like_CS"/>
</dbReference>
<feature type="compositionally biased region" description="Basic and acidic residues" evidence="3">
    <location>
        <begin position="17"/>
        <end position="31"/>
    </location>
</feature>
<protein>
    <submittedName>
        <fullName evidence="5">Daunorubicin/doxorubicin resistance ATP-binding protein DrrA</fullName>
        <ecNumber evidence="5">3.6.3.-</ecNumber>
    </submittedName>
</protein>
<feature type="domain" description="ABC transporter" evidence="4">
    <location>
        <begin position="55"/>
        <end position="285"/>
    </location>
</feature>
<dbReference type="PANTHER" id="PTHR43582">
    <property type="entry name" value="LINEARMYCIN RESISTANCE ATP-BINDING PROTEIN LNRL"/>
    <property type="match status" value="1"/>
</dbReference>
<feature type="region of interest" description="Disordered" evidence="3">
    <location>
        <begin position="1"/>
        <end position="49"/>
    </location>
</feature>
<dbReference type="AlphaFoldDB" id="A0A518H0S4"/>
<dbReference type="KEGG" id="tpla:ElP_23380"/>
<organism evidence="5 6">
    <name type="scientific">Tautonia plasticadhaerens</name>
    <dbReference type="NCBI Taxonomy" id="2527974"/>
    <lineage>
        <taxon>Bacteria</taxon>
        <taxon>Pseudomonadati</taxon>
        <taxon>Planctomycetota</taxon>
        <taxon>Planctomycetia</taxon>
        <taxon>Isosphaerales</taxon>
        <taxon>Isosphaeraceae</taxon>
        <taxon>Tautonia</taxon>
    </lineage>
</organism>
<dbReference type="PROSITE" id="PS00211">
    <property type="entry name" value="ABC_TRANSPORTER_1"/>
    <property type="match status" value="1"/>
</dbReference>
<dbReference type="InterPro" id="IPR003439">
    <property type="entry name" value="ABC_transporter-like_ATP-bd"/>
</dbReference>
<keyword evidence="2 5" id="KW-0067">ATP-binding</keyword>
<dbReference type="GO" id="GO:0016887">
    <property type="term" value="F:ATP hydrolysis activity"/>
    <property type="evidence" value="ECO:0007669"/>
    <property type="project" value="InterPro"/>
</dbReference>
<dbReference type="InterPro" id="IPR003593">
    <property type="entry name" value="AAA+_ATPase"/>
</dbReference>
<keyword evidence="5" id="KW-0378">Hydrolase</keyword>
<dbReference type="PROSITE" id="PS50893">
    <property type="entry name" value="ABC_TRANSPORTER_2"/>
    <property type="match status" value="1"/>
</dbReference>
<dbReference type="SUPFAM" id="SSF52540">
    <property type="entry name" value="P-loop containing nucleoside triphosphate hydrolases"/>
    <property type="match status" value="1"/>
</dbReference>
<evidence type="ECO:0000256" key="2">
    <source>
        <dbReference type="ARBA" id="ARBA00022840"/>
    </source>
</evidence>
<keyword evidence="6" id="KW-1185">Reference proteome</keyword>
<name>A0A518H0S4_9BACT</name>
<evidence type="ECO:0000256" key="3">
    <source>
        <dbReference type="SAM" id="MobiDB-lite"/>
    </source>
</evidence>
<dbReference type="Proteomes" id="UP000317835">
    <property type="component" value="Chromosome"/>
</dbReference>
<accession>A0A518H0S4</accession>
<dbReference type="GO" id="GO:0005524">
    <property type="term" value="F:ATP binding"/>
    <property type="evidence" value="ECO:0007669"/>
    <property type="project" value="UniProtKB-KW"/>
</dbReference>
<gene>
    <name evidence="5" type="primary">drrA_3</name>
    <name evidence="5" type="ORF">ElP_23380</name>
</gene>
<dbReference type="Pfam" id="PF00005">
    <property type="entry name" value="ABC_tran"/>
    <property type="match status" value="1"/>
</dbReference>
<dbReference type="PANTHER" id="PTHR43582:SF2">
    <property type="entry name" value="LINEARMYCIN RESISTANCE ATP-BINDING PROTEIN LNRL"/>
    <property type="match status" value="1"/>
</dbReference>
<feature type="compositionally biased region" description="Pro residues" evidence="3">
    <location>
        <begin position="32"/>
        <end position="42"/>
    </location>
</feature>
<reference evidence="5 6" key="1">
    <citation type="submission" date="2019-02" db="EMBL/GenBank/DDBJ databases">
        <title>Deep-cultivation of Planctomycetes and their phenomic and genomic characterization uncovers novel biology.</title>
        <authorList>
            <person name="Wiegand S."/>
            <person name="Jogler M."/>
            <person name="Boedeker C."/>
            <person name="Pinto D."/>
            <person name="Vollmers J."/>
            <person name="Rivas-Marin E."/>
            <person name="Kohn T."/>
            <person name="Peeters S.H."/>
            <person name="Heuer A."/>
            <person name="Rast P."/>
            <person name="Oberbeckmann S."/>
            <person name="Bunk B."/>
            <person name="Jeske O."/>
            <person name="Meyerdierks A."/>
            <person name="Storesund J.E."/>
            <person name="Kallscheuer N."/>
            <person name="Luecker S."/>
            <person name="Lage O.M."/>
            <person name="Pohl T."/>
            <person name="Merkel B.J."/>
            <person name="Hornburger P."/>
            <person name="Mueller R.-W."/>
            <person name="Bruemmer F."/>
            <person name="Labrenz M."/>
            <person name="Spormann A.M."/>
            <person name="Op den Camp H."/>
            <person name="Overmann J."/>
            <person name="Amann R."/>
            <person name="Jetten M.S.M."/>
            <person name="Mascher T."/>
            <person name="Medema M.H."/>
            <person name="Devos D.P."/>
            <person name="Kaster A.-K."/>
            <person name="Ovreas L."/>
            <person name="Rohde M."/>
            <person name="Galperin M.Y."/>
            <person name="Jogler C."/>
        </authorList>
    </citation>
    <scope>NUCLEOTIDE SEQUENCE [LARGE SCALE GENOMIC DNA]</scope>
    <source>
        <strain evidence="5 6">ElP</strain>
    </source>
</reference>
<keyword evidence="1" id="KW-0547">Nucleotide-binding</keyword>
<evidence type="ECO:0000259" key="4">
    <source>
        <dbReference type="PROSITE" id="PS50893"/>
    </source>
</evidence>
<sequence length="363" mass="38255">MIGSANQTPVDLGDLGDLIRRRAPRPADRPSRPAPAPEPEQGPGPESGRIVKPALEVCGLVKRFGGLTAVAGVSFHVDRGEAVALLGPNGAGKTTTVSMICGLLRPDDGCVRFDGLPIRGDTDPNKRLLGLVPQELALVEELTARENLRFFGALQGLGGRALERAIADGLALVGLTDRAGSVVSSYSGGMKRRLNLAVALLHDPRVILLDEPTVGVDPQSRNAIFDGLEALKARGKSLLYTTHYMEEAERLCDRIVIVDHGRVIADGSLKGLSGLIHRDTRLRLELDSPGDGPWLDRVSALPGVTSARLDDATLVLDLAGLSDAPAVLGALGGLGLVVTHLESERADLATIFLNLTGSTLRDS</sequence>
<dbReference type="EMBL" id="CP036426">
    <property type="protein sequence ID" value="QDV34449.1"/>
    <property type="molecule type" value="Genomic_DNA"/>
</dbReference>
<dbReference type="Gene3D" id="3.40.50.300">
    <property type="entry name" value="P-loop containing nucleotide triphosphate hydrolases"/>
    <property type="match status" value="1"/>
</dbReference>
<dbReference type="OrthoDB" id="9804819at2"/>
<dbReference type="RefSeq" id="WP_145269337.1">
    <property type="nucleotide sequence ID" value="NZ_CP036426.1"/>
</dbReference>
<dbReference type="SMART" id="SM00382">
    <property type="entry name" value="AAA"/>
    <property type="match status" value="1"/>
</dbReference>
<proteinExistence type="predicted"/>
<dbReference type="EC" id="3.6.3.-" evidence="5"/>
<evidence type="ECO:0000313" key="6">
    <source>
        <dbReference type="Proteomes" id="UP000317835"/>
    </source>
</evidence>
<dbReference type="InterPro" id="IPR027417">
    <property type="entry name" value="P-loop_NTPase"/>
</dbReference>
<evidence type="ECO:0000313" key="5">
    <source>
        <dbReference type="EMBL" id="QDV34449.1"/>
    </source>
</evidence>
<evidence type="ECO:0000256" key="1">
    <source>
        <dbReference type="ARBA" id="ARBA00022741"/>
    </source>
</evidence>